<gene>
    <name evidence="1" type="ordered locus">bsr7449</name>
</gene>
<protein>
    <submittedName>
        <fullName evidence="1">Bsr7449 protein</fullName>
    </submittedName>
</protein>
<reference evidence="2" key="1">
    <citation type="journal article" date="2002" name="DNA Res.">
        <title>Complete genomic sequence of nitrogen-fixing symbiotic bacterium Bradyrhizobium japonicum USDA110.</title>
        <authorList>
            <person name="Kaneko T."/>
            <person name="Nakamura Y."/>
            <person name="Sato S."/>
            <person name="Minamisawa K."/>
            <person name="Uchiumi T."/>
            <person name="Sasamoto S."/>
            <person name="Watanabe A."/>
            <person name="Idesawa K."/>
            <person name="Iriguchi M."/>
            <person name="Kawashima K."/>
            <person name="Kohara M."/>
            <person name="Matsumoto M."/>
            <person name="Shimpo S."/>
            <person name="Tsuruoka H."/>
            <person name="Wada T."/>
            <person name="Yamada M."/>
            <person name="Tabata S."/>
        </authorList>
    </citation>
    <scope>NUCLEOTIDE SEQUENCE [LARGE SCALE GENOMIC DNA]</scope>
    <source>
        <strain evidence="2">JCM 10833 / BCRC 13528 / IAM 13628 / NBRC 14792 / USDA 110</strain>
    </source>
</reference>
<dbReference type="KEGG" id="bja:bsr7449"/>
<dbReference type="Proteomes" id="UP000002526">
    <property type="component" value="Chromosome"/>
</dbReference>
<organism evidence="1 2">
    <name type="scientific">Bradyrhizobium diazoefficiens (strain JCM 10833 / BCRC 13528 / IAM 13628 / NBRC 14792 / USDA 110)</name>
    <dbReference type="NCBI Taxonomy" id="224911"/>
    <lineage>
        <taxon>Bacteria</taxon>
        <taxon>Pseudomonadati</taxon>
        <taxon>Pseudomonadota</taxon>
        <taxon>Alphaproteobacteria</taxon>
        <taxon>Hyphomicrobiales</taxon>
        <taxon>Nitrobacteraceae</taxon>
        <taxon>Bradyrhizobium</taxon>
    </lineage>
</organism>
<dbReference type="HOGENOM" id="CLU_2970307_0_0_5"/>
<name>Q89DJ0_BRADU</name>
<evidence type="ECO:0000313" key="2">
    <source>
        <dbReference type="Proteomes" id="UP000002526"/>
    </source>
</evidence>
<dbReference type="InParanoid" id="Q89DJ0"/>
<dbReference type="AlphaFoldDB" id="Q89DJ0"/>
<proteinExistence type="predicted"/>
<keyword evidence="2" id="KW-1185">Reference proteome</keyword>
<accession>Q89DJ0</accession>
<dbReference type="EnsemblBacteria" id="BAC52714">
    <property type="protein sequence ID" value="BAC52714"/>
    <property type="gene ID" value="BAC52714"/>
</dbReference>
<dbReference type="EMBL" id="BA000040">
    <property type="protein sequence ID" value="BAC52714.1"/>
    <property type="molecule type" value="Genomic_DNA"/>
</dbReference>
<sequence>MPTFFVAMPFIAMTVMGTLRPTLPARAPTAPQHKPHGLLPIAAHDIIRTPSHLCPLDA</sequence>
<evidence type="ECO:0000313" key="1">
    <source>
        <dbReference type="EMBL" id="BAC52714.1"/>
    </source>
</evidence>